<dbReference type="InterPro" id="IPR000801">
    <property type="entry name" value="Esterase-like"/>
</dbReference>
<protein>
    <submittedName>
        <fullName evidence="2">S-formylglutathione hydrolase FrmB</fullName>
    </submittedName>
</protein>
<evidence type="ECO:0000313" key="2">
    <source>
        <dbReference type="EMBL" id="SCX57085.1"/>
    </source>
</evidence>
<dbReference type="InterPro" id="IPR050583">
    <property type="entry name" value="Mycobacterial_A85_antigen"/>
</dbReference>
<dbReference type="AlphaFoldDB" id="A0A1G4YUP6"/>
<accession>A0A1G4YUP6</accession>
<dbReference type="InterPro" id="IPR029058">
    <property type="entry name" value="AB_hydrolase_fold"/>
</dbReference>
<gene>
    <name evidence="2" type="ORF">SAMN03159343_3578</name>
</gene>
<evidence type="ECO:0000313" key="3">
    <source>
        <dbReference type="Proteomes" id="UP000198981"/>
    </source>
</evidence>
<dbReference type="PANTHER" id="PTHR48098">
    <property type="entry name" value="ENTEROCHELIN ESTERASE-RELATED"/>
    <property type="match status" value="1"/>
</dbReference>
<dbReference type="EMBL" id="FMUH01000006">
    <property type="protein sequence ID" value="SCX57085.1"/>
    <property type="molecule type" value="Genomic_DNA"/>
</dbReference>
<keyword evidence="3" id="KW-1185">Reference proteome</keyword>
<feature type="transmembrane region" description="Helical" evidence="1">
    <location>
        <begin position="80"/>
        <end position="100"/>
    </location>
</feature>
<proteinExistence type="predicted"/>
<organism evidence="2 3">
    <name type="scientific">Klenkia marina</name>
    <dbReference type="NCBI Taxonomy" id="1960309"/>
    <lineage>
        <taxon>Bacteria</taxon>
        <taxon>Bacillati</taxon>
        <taxon>Actinomycetota</taxon>
        <taxon>Actinomycetes</taxon>
        <taxon>Geodermatophilales</taxon>
        <taxon>Geodermatophilaceae</taxon>
        <taxon>Klenkia</taxon>
    </lineage>
</organism>
<keyword evidence="1" id="KW-0812">Transmembrane</keyword>
<feature type="transmembrane region" description="Helical" evidence="1">
    <location>
        <begin position="20"/>
        <end position="37"/>
    </location>
</feature>
<dbReference type="OrthoDB" id="3723842at2"/>
<dbReference type="RefSeq" id="WP_092806827.1">
    <property type="nucleotide sequence ID" value="NZ_FMUH01000006.1"/>
</dbReference>
<evidence type="ECO:0000256" key="1">
    <source>
        <dbReference type="SAM" id="Phobius"/>
    </source>
</evidence>
<feature type="transmembrane region" description="Helical" evidence="1">
    <location>
        <begin position="107"/>
        <end position="128"/>
    </location>
</feature>
<keyword evidence="1" id="KW-0472">Membrane</keyword>
<dbReference type="SUPFAM" id="SSF53474">
    <property type="entry name" value="alpha/beta-Hydrolases"/>
    <property type="match status" value="1"/>
</dbReference>
<feature type="transmembrane region" description="Helical" evidence="1">
    <location>
        <begin position="49"/>
        <end position="68"/>
    </location>
</feature>
<dbReference type="Proteomes" id="UP000198981">
    <property type="component" value="Unassembled WGS sequence"/>
</dbReference>
<sequence length="434" mass="45894">MFAELWRSFVALKLVSGPLYVGLLAALFVGLAVLLVAHRDRRWFTRRVPLALVAAAVLLGVAQLLLVITKPFPDGLPWLVPFWIGLGLLGTTLAVVGWSGQRWWRRVLTVVALVGVVLGAADAVNQVYQPFPTVAAALQLPPYDQVDAADVLTDTTVSTASLADWTPPADMPTTGALSEVTIPATRSGFAARPAWVYLPPAYLVQDRPALPVWVMLGGQPGSPRDWIDGGQIAQRLDAWADAHHGLAPVVVMPDDLGGEASNPLCMDSALGKADTYLAVDVPAWISANLQVDTDHADWAVGGFSYGGTCALQLATNHPDLFSTAFIASGQRAPTLGDDTTTLQATFGGDAAAFDAVDPLHLLAAHRYPDLGAYVVVGDGDHDYRPQADEVVAALKKAGASVTSTRVPGGHSWDVWGPGFQGALPWLALRTGLPS</sequence>
<keyword evidence="1" id="KW-1133">Transmembrane helix</keyword>
<dbReference type="STRING" id="1960309.SAMN03159343_3578"/>
<reference evidence="3" key="1">
    <citation type="submission" date="2016-10" db="EMBL/GenBank/DDBJ databases">
        <authorList>
            <person name="Varghese N."/>
            <person name="Submissions S."/>
        </authorList>
    </citation>
    <scope>NUCLEOTIDE SEQUENCE [LARGE SCALE GENOMIC DNA]</scope>
    <source>
        <strain evidence="3">DSM 45722</strain>
    </source>
</reference>
<name>A0A1G4YUP6_9ACTN</name>
<dbReference type="Pfam" id="PF00756">
    <property type="entry name" value="Esterase"/>
    <property type="match status" value="1"/>
</dbReference>
<dbReference type="GO" id="GO:0016787">
    <property type="term" value="F:hydrolase activity"/>
    <property type="evidence" value="ECO:0007669"/>
    <property type="project" value="UniProtKB-KW"/>
</dbReference>
<dbReference type="GO" id="GO:0016747">
    <property type="term" value="F:acyltransferase activity, transferring groups other than amino-acyl groups"/>
    <property type="evidence" value="ECO:0007669"/>
    <property type="project" value="TreeGrafter"/>
</dbReference>
<dbReference type="Gene3D" id="3.40.50.1820">
    <property type="entry name" value="alpha/beta hydrolase"/>
    <property type="match status" value="1"/>
</dbReference>
<keyword evidence="2" id="KW-0378">Hydrolase</keyword>
<dbReference type="PANTHER" id="PTHR48098:SF1">
    <property type="entry name" value="DIACYLGLYCEROL ACYLTRANSFERASE_MYCOLYLTRANSFERASE AG85A"/>
    <property type="match status" value="1"/>
</dbReference>